<dbReference type="SUPFAM" id="SSF51905">
    <property type="entry name" value="FAD/NAD(P)-binding domain"/>
    <property type="match status" value="1"/>
</dbReference>
<sequence length="96" mass="9936">MSVGIADDHVDVLVIGGGNAGFSAAHAAAERGREVLLLERGSPREAGGNSYFTAGAFRIAHEGWTTSGTSSTTSPSWPERCCRPTAEPLSSRTCNG</sequence>
<feature type="domain" description="FAD dependent oxidoreductase" evidence="4">
    <location>
        <begin position="11"/>
        <end position="61"/>
    </location>
</feature>
<dbReference type="Proteomes" id="UP001324287">
    <property type="component" value="Chromosome"/>
</dbReference>
<dbReference type="PANTHER" id="PTHR43400:SF7">
    <property type="entry name" value="FAD-DEPENDENT OXIDOREDUCTASE 2 FAD BINDING DOMAIN-CONTAINING PROTEIN"/>
    <property type="match status" value="1"/>
</dbReference>
<keyword evidence="2" id="KW-0285">Flavoprotein</keyword>
<dbReference type="PANTHER" id="PTHR43400">
    <property type="entry name" value="FUMARATE REDUCTASE"/>
    <property type="match status" value="1"/>
</dbReference>
<accession>A0ABZ1AYT0</accession>
<keyword evidence="6" id="KW-1185">Reference proteome</keyword>
<dbReference type="Gene3D" id="3.50.50.60">
    <property type="entry name" value="FAD/NAD(P)-binding domain"/>
    <property type="match status" value="1"/>
</dbReference>
<evidence type="ECO:0000313" key="5">
    <source>
        <dbReference type="EMBL" id="WRL63629.1"/>
    </source>
</evidence>
<keyword evidence="2" id="KW-0274">FAD</keyword>
<evidence type="ECO:0000256" key="3">
    <source>
        <dbReference type="SAM" id="MobiDB-lite"/>
    </source>
</evidence>
<name>A0ABZ1AYT0_9ACTN</name>
<dbReference type="RefSeq" id="WP_324274964.1">
    <property type="nucleotide sequence ID" value="NZ_CP141261.1"/>
</dbReference>
<evidence type="ECO:0000256" key="2">
    <source>
        <dbReference type="ARBA" id="ARBA00022827"/>
    </source>
</evidence>
<evidence type="ECO:0000313" key="6">
    <source>
        <dbReference type="Proteomes" id="UP001324287"/>
    </source>
</evidence>
<evidence type="ECO:0000256" key="1">
    <source>
        <dbReference type="ARBA" id="ARBA00001974"/>
    </source>
</evidence>
<feature type="compositionally biased region" description="Low complexity" evidence="3">
    <location>
        <begin position="64"/>
        <end position="78"/>
    </location>
</feature>
<dbReference type="Pfam" id="PF01266">
    <property type="entry name" value="DAO"/>
    <property type="match status" value="1"/>
</dbReference>
<dbReference type="EMBL" id="CP141261">
    <property type="protein sequence ID" value="WRL63629.1"/>
    <property type="molecule type" value="Genomic_DNA"/>
</dbReference>
<reference evidence="5 6" key="1">
    <citation type="submission" date="2023-12" db="EMBL/GenBank/DDBJ databases">
        <title>Blastococcus brunescens sp. nov., an actonobacterium isolated from sandstone collected in sahara desert.</title>
        <authorList>
            <person name="Gtari M."/>
            <person name="Ghodhbane F."/>
        </authorList>
    </citation>
    <scope>NUCLEOTIDE SEQUENCE [LARGE SCALE GENOMIC DNA]</scope>
    <source>
        <strain evidence="5 6">BMG 8361</strain>
    </source>
</reference>
<organism evidence="5 6">
    <name type="scientific">Blastococcus brunescens</name>
    <dbReference type="NCBI Taxonomy" id="1564165"/>
    <lineage>
        <taxon>Bacteria</taxon>
        <taxon>Bacillati</taxon>
        <taxon>Actinomycetota</taxon>
        <taxon>Actinomycetes</taxon>
        <taxon>Geodermatophilales</taxon>
        <taxon>Geodermatophilaceae</taxon>
        <taxon>Blastococcus</taxon>
    </lineage>
</organism>
<dbReference type="InterPro" id="IPR036188">
    <property type="entry name" value="FAD/NAD-bd_sf"/>
</dbReference>
<evidence type="ECO:0000259" key="4">
    <source>
        <dbReference type="Pfam" id="PF01266"/>
    </source>
</evidence>
<proteinExistence type="predicted"/>
<comment type="cofactor">
    <cofactor evidence="1">
        <name>FAD</name>
        <dbReference type="ChEBI" id="CHEBI:57692"/>
    </cofactor>
</comment>
<feature type="region of interest" description="Disordered" evidence="3">
    <location>
        <begin position="64"/>
        <end position="96"/>
    </location>
</feature>
<dbReference type="InterPro" id="IPR006076">
    <property type="entry name" value="FAD-dep_OxRdtase"/>
</dbReference>
<protein>
    <submittedName>
        <fullName evidence="5">FAD-dependent oxidoreductase</fullName>
    </submittedName>
</protein>
<dbReference type="InterPro" id="IPR050315">
    <property type="entry name" value="FAD-oxidoreductase_2"/>
</dbReference>
<gene>
    <name evidence="5" type="ORF">U6N30_28825</name>
</gene>